<keyword evidence="4 24" id="KW-0812">Transmembrane</keyword>
<evidence type="ECO:0000256" key="8">
    <source>
        <dbReference type="ARBA" id="ARBA00023065"/>
    </source>
</evidence>
<evidence type="ECO:0000256" key="19">
    <source>
        <dbReference type="ARBA" id="ARBA00024167"/>
    </source>
</evidence>
<evidence type="ECO:0000256" key="7">
    <source>
        <dbReference type="ARBA" id="ARBA00023018"/>
    </source>
</evidence>
<protein>
    <recommendedName>
        <fullName evidence="30">Glycine receptor subunit alpha-2</fullName>
    </recommendedName>
</protein>
<evidence type="ECO:0000256" key="20">
    <source>
        <dbReference type="ARBA" id="ARBA00034104"/>
    </source>
</evidence>
<evidence type="ECO:0000313" key="28">
    <source>
        <dbReference type="EMBL" id="KAI1885408.1"/>
    </source>
</evidence>
<dbReference type="InterPro" id="IPR008127">
    <property type="entry name" value="Glycine_rcpt_A"/>
</dbReference>
<evidence type="ECO:0000256" key="11">
    <source>
        <dbReference type="ARBA" id="ARBA00023170"/>
    </source>
</evidence>
<gene>
    <name evidence="28" type="ORF">AGOR_G00219850</name>
</gene>
<dbReference type="InterPro" id="IPR006202">
    <property type="entry name" value="Neur_chan_lig-bd"/>
</dbReference>
<feature type="transmembrane region" description="Helical" evidence="24">
    <location>
        <begin position="256"/>
        <end position="278"/>
    </location>
</feature>
<keyword evidence="11" id="KW-0675">Receptor</keyword>
<keyword evidence="15" id="KW-0628">Postsynaptic cell membrane</keyword>
<proteinExistence type="inferred from homology"/>
<comment type="subcellular location">
    <subcellularLocation>
        <location evidence="1">Cell projection</location>
    </subcellularLocation>
    <subcellularLocation>
        <location evidence="20">Postsynaptic cell membrane</location>
        <topology evidence="20">Multi-pass membrane protein</topology>
    </subcellularLocation>
</comment>
<keyword evidence="5" id="KW-0732">Signal</keyword>
<evidence type="ECO:0000256" key="21">
    <source>
        <dbReference type="PIRSR" id="PIRSR608127-51"/>
    </source>
</evidence>
<accession>A0A8T3CSA6</accession>
<evidence type="ECO:0000256" key="14">
    <source>
        <dbReference type="ARBA" id="ARBA00023214"/>
    </source>
</evidence>
<evidence type="ECO:0000256" key="1">
    <source>
        <dbReference type="ARBA" id="ARBA00004316"/>
    </source>
</evidence>
<feature type="compositionally biased region" description="Pro residues" evidence="25">
    <location>
        <begin position="392"/>
        <end position="404"/>
    </location>
</feature>
<dbReference type="NCBIfam" id="TIGR00860">
    <property type="entry name" value="LIC"/>
    <property type="match status" value="1"/>
</dbReference>
<keyword evidence="9 24" id="KW-0472">Membrane</keyword>
<evidence type="ECO:0000259" key="27">
    <source>
        <dbReference type="Pfam" id="PF02932"/>
    </source>
</evidence>
<comment type="caution">
    <text evidence="28">The sequence shown here is derived from an EMBL/GenBank/DDBJ whole genome shotgun (WGS) entry which is preliminary data.</text>
</comment>
<dbReference type="GO" id="GO:0045211">
    <property type="term" value="C:postsynaptic membrane"/>
    <property type="evidence" value="ECO:0007669"/>
    <property type="project" value="UniProtKB-SubCell"/>
</dbReference>
<evidence type="ECO:0000256" key="17">
    <source>
        <dbReference type="ARBA" id="ARBA00023286"/>
    </source>
</evidence>
<keyword evidence="14" id="KW-0868">Chloride</keyword>
<dbReference type="Pfam" id="PF02932">
    <property type="entry name" value="Neur_chan_memb"/>
    <property type="match status" value="1"/>
</dbReference>
<dbReference type="Pfam" id="PF02931">
    <property type="entry name" value="Neur_chan_LBD"/>
    <property type="match status" value="1"/>
</dbReference>
<feature type="disulfide bond" evidence="22">
    <location>
        <begin position="172"/>
        <end position="186"/>
    </location>
</feature>
<comment type="catalytic activity">
    <reaction evidence="19">
        <text>chloride(in) = chloride(out)</text>
        <dbReference type="Rhea" id="RHEA:29823"/>
        <dbReference type="ChEBI" id="CHEBI:17996"/>
    </reaction>
</comment>
<dbReference type="InterPro" id="IPR036734">
    <property type="entry name" value="Neur_chan_lig-bd_sf"/>
</dbReference>
<dbReference type="GO" id="GO:0005254">
    <property type="term" value="F:chloride channel activity"/>
    <property type="evidence" value="ECO:0007669"/>
    <property type="project" value="UniProtKB-KW"/>
</dbReference>
<evidence type="ECO:0000313" key="29">
    <source>
        <dbReference type="Proteomes" id="UP000829720"/>
    </source>
</evidence>
<keyword evidence="2 24" id="KW-0813">Transport</keyword>
<evidence type="ECO:0000256" key="4">
    <source>
        <dbReference type="ARBA" id="ARBA00022692"/>
    </source>
</evidence>
<evidence type="ECO:0000256" key="15">
    <source>
        <dbReference type="ARBA" id="ARBA00023257"/>
    </source>
</evidence>
<feature type="domain" description="Neurotransmitter-gated ion-channel transmembrane" evidence="27">
    <location>
        <begin position="261"/>
        <end position="347"/>
    </location>
</feature>
<dbReference type="InterPro" id="IPR036719">
    <property type="entry name" value="Neuro-gated_channel_TM_sf"/>
</dbReference>
<dbReference type="Gene3D" id="1.20.58.390">
    <property type="entry name" value="Neurotransmitter-gated ion-channel transmembrane domain"/>
    <property type="match status" value="1"/>
</dbReference>
<evidence type="ECO:0000256" key="23">
    <source>
        <dbReference type="PIRSR" id="PIRSR608127-53"/>
    </source>
</evidence>
<keyword evidence="6 24" id="KW-1133">Transmembrane helix</keyword>
<evidence type="ECO:0000256" key="5">
    <source>
        <dbReference type="ARBA" id="ARBA00022729"/>
    </source>
</evidence>
<evidence type="ECO:0000256" key="10">
    <source>
        <dbReference type="ARBA" id="ARBA00023157"/>
    </source>
</evidence>
<dbReference type="PRINTS" id="PR01673">
    <property type="entry name" value="GLYRALPHA"/>
</dbReference>
<dbReference type="InterPro" id="IPR018000">
    <property type="entry name" value="Neurotransmitter_ion_chnl_CS"/>
</dbReference>
<feature type="transmembrane region" description="Helical" evidence="24">
    <location>
        <begin position="319"/>
        <end position="342"/>
    </location>
</feature>
<dbReference type="GO" id="GO:0022824">
    <property type="term" value="F:transmitter-gated monoatomic ion channel activity"/>
    <property type="evidence" value="ECO:0007669"/>
    <property type="project" value="InterPro"/>
</dbReference>
<keyword evidence="13" id="KW-0325">Glycoprotein</keyword>
<sequence length="457" mass="52358">MICPFVKFLTIVCAYFIESSVRSVGAKEHDSRTAGRGSSQTMSPSDFLDKLMGKTSGYDARIRPNFKGPPVNVTCNIFINSFGSVTETTMDYRVNIFLRQKWNDQRLAYSEYPDDSLDLDPSMLDSIWKPDLFFANEKGANFHDVTTDNKLLRIFKDGNVLYSIRLTLILSCPMDLKNFPMDVQTCSMQLESFGYTMNDLIFEWLDEGPVQVAEGLTLPQFIMRDERDMGYCTKSYNTGKFTCIEVKFHLERQMGYYLIQMYIPSLLIVILSWVSFWINMDAAPARVALGITTVLTMTTQSSGSRASLPKVSYVKAIDIWMAVCLLFVFAALLEYAGVNFVSRQQREFLRLRRRQRRQEKEEDLREGRFNFVGYGVGPCLASKDGTAGKPAAPNPTPPPHPPLPLLKDIDISRRKYVDRAKRIDTISRAVFPLAFLIFNVFYWVTYKILRHEDVHKD</sequence>
<dbReference type="InterPro" id="IPR038050">
    <property type="entry name" value="Neuro_actylchol_rec"/>
</dbReference>
<dbReference type="PRINTS" id="PR00253">
    <property type="entry name" value="GABAARECEPTR"/>
</dbReference>
<feature type="binding site" evidence="23">
    <location>
        <begin position="236"/>
        <end position="241"/>
    </location>
    <ligand>
        <name>strychnine</name>
        <dbReference type="ChEBI" id="CHEBI:90700"/>
        <note>antagonist</note>
    </ligand>
</feature>
<evidence type="ECO:0000256" key="24">
    <source>
        <dbReference type="RuleBase" id="RU000687"/>
    </source>
</evidence>
<dbReference type="Gene3D" id="2.70.170.10">
    <property type="entry name" value="Neurotransmitter-gated ion-channel ligand-binding domain"/>
    <property type="match status" value="1"/>
</dbReference>
<feature type="disulfide bond" evidence="22">
    <location>
        <begin position="232"/>
        <end position="243"/>
    </location>
</feature>
<evidence type="ECO:0000256" key="12">
    <source>
        <dbReference type="ARBA" id="ARBA00023173"/>
    </source>
</evidence>
<keyword evidence="16" id="KW-0966">Cell projection</keyword>
<comment type="similarity">
    <text evidence="24">Belongs to the ligand-gated ion channel (TC 1.A.9) family.</text>
</comment>
<dbReference type="GO" id="GO:0034707">
    <property type="term" value="C:chloride channel complex"/>
    <property type="evidence" value="ECO:0007669"/>
    <property type="project" value="UniProtKB-KW"/>
</dbReference>
<keyword evidence="12" id="KW-0869">Chloride channel</keyword>
<dbReference type="SUPFAM" id="SSF90112">
    <property type="entry name" value="Neurotransmitter-gated ion-channel transmembrane pore"/>
    <property type="match status" value="1"/>
</dbReference>
<dbReference type="AlphaFoldDB" id="A0A8T3CSA6"/>
<dbReference type="GO" id="GO:0004888">
    <property type="term" value="F:transmembrane signaling receptor activity"/>
    <property type="evidence" value="ECO:0007669"/>
    <property type="project" value="InterPro"/>
</dbReference>
<dbReference type="OrthoDB" id="407674at2759"/>
<keyword evidence="29" id="KW-1185">Reference proteome</keyword>
<dbReference type="CDD" id="cd19009">
    <property type="entry name" value="LGIC_ECD_GlyR_alpha"/>
    <property type="match status" value="1"/>
</dbReference>
<dbReference type="PROSITE" id="PS00236">
    <property type="entry name" value="NEUROTR_ION_CHANNEL"/>
    <property type="match status" value="1"/>
</dbReference>
<organism evidence="28 29">
    <name type="scientific">Albula goreensis</name>
    <dbReference type="NCBI Taxonomy" id="1534307"/>
    <lineage>
        <taxon>Eukaryota</taxon>
        <taxon>Metazoa</taxon>
        <taxon>Chordata</taxon>
        <taxon>Craniata</taxon>
        <taxon>Vertebrata</taxon>
        <taxon>Euteleostomi</taxon>
        <taxon>Actinopterygii</taxon>
        <taxon>Neopterygii</taxon>
        <taxon>Teleostei</taxon>
        <taxon>Albuliformes</taxon>
        <taxon>Albulidae</taxon>
        <taxon>Albula</taxon>
    </lineage>
</organism>
<evidence type="ECO:0008006" key="30">
    <source>
        <dbReference type="Google" id="ProtNLM"/>
    </source>
</evidence>
<dbReference type="PRINTS" id="PR00252">
    <property type="entry name" value="NRIONCHANNEL"/>
</dbReference>
<evidence type="ECO:0000256" key="16">
    <source>
        <dbReference type="ARBA" id="ARBA00023273"/>
    </source>
</evidence>
<feature type="transmembrane region" description="Helical" evidence="24">
    <location>
        <begin position="429"/>
        <end position="449"/>
    </location>
</feature>
<evidence type="ECO:0000256" key="22">
    <source>
        <dbReference type="PIRSR" id="PIRSR608127-52"/>
    </source>
</evidence>
<dbReference type="SUPFAM" id="SSF63712">
    <property type="entry name" value="Nicotinic receptor ligand binding domain-like"/>
    <property type="match status" value="1"/>
</dbReference>
<feature type="site" description="Important for obstruction of the ion pore in the closed conformation" evidence="21">
    <location>
        <position position="295"/>
    </location>
</feature>
<evidence type="ECO:0000256" key="2">
    <source>
        <dbReference type="ARBA" id="ARBA00022448"/>
    </source>
</evidence>
<dbReference type="GO" id="GO:0016594">
    <property type="term" value="F:glycine binding"/>
    <property type="evidence" value="ECO:0007669"/>
    <property type="project" value="InterPro"/>
</dbReference>
<keyword evidence="8 24" id="KW-0406">Ion transport</keyword>
<keyword evidence="18 24" id="KW-0407">Ion channel</keyword>
<keyword evidence="7" id="KW-0770">Synapse</keyword>
<dbReference type="FunFam" id="2.70.170.10:FF:000002">
    <property type="entry name" value="Glycine receptor alpha 1 subunit"/>
    <property type="match status" value="1"/>
</dbReference>
<dbReference type="FunFam" id="1.20.58.390:FF:000003">
    <property type="entry name" value="Glycine receptor alpha 2 subunit"/>
    <property type="match status" value="1"/>
</dbReference>
<dbReference type="Proteomes" id="UP000829720">
    <property type="component" value="Unassembled WGS sequence"/>
</dbReference>
<dbReference type="InterPro" id="IPR006201">
    <property type="entry name" value="Neur_channel"/>
</dbReference>
<feature type="region of interest" description="Disordered" evidence="25">
    <location>
        <begin position="385"/>
        <end position="404"/>
    </location>
</feature>
<reference evidence="28" key="1">
    <citation type="submission" date="2021-01" db="EMBL/GenBank/DDBJ databases">
        <authorList>
            <person name="Zahm M."/>
            <person name="Roques C."/>
            <person name="Cabau C."/>
            <person name="Klopp C."/>
            <person name="Donnadieu C."/>
            <person name="Jouanno E."/>
            <person name="Lampietro C."/>
            <person name="Louis A."/>
            <person name="Herpin A."/>
            <person name="Echchiki A."/>
            <person name="Berthelot C."/>
            <person name="Parey E."/>
            <person name="Roest-Crollius H."/>
            <person name="Braasch I."/>
            <person name="Postlethwait J."/>
            <person name="Bobe J."/>
            <person name="Montfort J."/>
            <person name="Bouchez O."/>
            <person name="Begum T."/>
            <person name="Mejri S."/>
            <person name="Adams A."/>
            <person name="Chen W.-J."/>
            <person name="Guiguen Y."/>
        </authorList>
    </citation>
    <scope>NUCLEOTIDE SEQUENCE</scope>
    <source>
        <tissue evidence="28">Blood</tissue>
    </source>
</reference>
<evidence type="ECO:0000256" key="25">
    <source>
        <dbReference type="SAM" id="MobiDB-lite"/>
    </source>
</evidence>
<keyword evidence="10 22" id="KW-1015">Disulfide bond</keyword>
<dbReference type="CDD" id="cd19060">
    <property type="entry name" value="LGIC_TM_GlyR_alpha"/>
    <property type="match status" value="1"/>
</dbReference>
<evidence type="ECO:0000256" key="6">
    <source>
        <dbReference type="ARBA" id="ARBA00022989"/>
    </source>
</evidence>
<feature type="region of interest" description="Disordered" evidence="25">
    <location>
        <begin position="27"/>
        <end position="47"/>
    </location>
</feature>
<keyword evidence="3" id="KW-1003">Cell membrane</keyword>
<dbReference type="GO" id="GO:0042995">
    <property type="term" value="C:cell projection"/>
    <property type="evidence" value="ECO:0007669"/>
    <property type="project" value="UniProtKB-SubCell"/>
</dbReference>
<dbReference type="EMBL" id="JAERUA010000021">
    <property type="protein sequence ID" value="KAI1885408.1"/>
    <property type="molecule type" value="Genomic_DNA"/>
</dbReference>
<feature type="domain" description="Neurotransmitter-gated ion-channel ligand-binding" evidence="26">
    <location>
        <begin position="48"/>
        <end position="254"/>
    </location>
</feature>
<keyword evidence="17" id="KW-1071">Ligand-gated ion channel</keyword>
<name>A0A8T3CSA6_9TELE</name>
<evidence type="ECO:0000256" key="3">
    <source>
        <dbReference type="ARBA" id="ARBA00022475"/>
    </source>
</evidence>
<evidence type="ECO:0000256" key="9">
    <source>
        <dbReference type="ARBA" id="ARBA00023136"/>
    </source>
</evidence>
<evidence type="ECO:0000256" key="18">
    <source>
        <dbReference type="ARBA" id="ARBA00023303"/>
    </source>
</evidence>
<evidence type="ECO:0000259" key="26">
    <source>
        <dbReference type="Pfam" id="PF02931"/>
    </source>
</evidence>
<comment type="caution">
    <text evidence="24">Lacks conserved residue(s) required for the propagation of feature annotation.</text>
</comment>
<dbReference type="InterPro" id="IPR006029">
    <property type="entry name" value="Neurotrans-gated_channel_TM"/>
</dbReference>
<dbReference type="PANTHER" id="PTHR18945">
    <property type="entry name" value="NEUROTRANSMITTER GATED ION CHANNEL"/>
    <property type="match status" value="1"/>
</dbReference>
<dbReference type="InterPro" id="IPR006028">
    <property type="entry name" value="GABAA/Glycine_rcpt"/>
</dbReference>
<evidence type="ECO:0000256" key="13">
    <source>
        <dbReference type="ARBA" id="ARBA00023180"/>
    </source>
</evidence>